<evidence type="ECO:0000256" key="7">
    <source>
        <dbReference type="ARBA" id="ARBA00023012"/>
    </source>
</evidence>
<dbReference type="Pfam" id="PF00672">
    <property type="entry name" value="HAMP"/>
    <property type="match status" value="1"/>
</dbReference>
<evidence type="ECO:0000259" key="9">
    <source>
        <dbReference type="PROSITE" id="PS50109"/>
    </source>
</evidence>
<dbReference type="PANTHER" id="PTHR43711:SF1">
    <property type="entry name" value="HISTIDINE KINASE 1"/>
    <property type="match status" value="1"/>
</dbReference>
<keyword evidence="7" id="KW-0902">Two-component regulatory system</keyword>
<name>A0ABV3U6R2_9GAMM</name>
<dbReference type="InterPro" id="IPR004358">
    <property type="entry name" value="Sig_transdc_His_kin-like_C"/>
</dbReference>
<organism evidence="11 12">
    <name type="scientific">Zhongshania guokunii</name>
    <dbReference type="NCBI Taxonomy" id="641783"/>
    <lineage>
        <taxon>Bacteria</taxon>
        <taxon>Pseudomonadati</taxon>
        <taxon>Pseudomonadota</taxon>
        <taxon>Gammaproteobacteria</taxon>
        <taxon>Cellvibrionales</taxon>
        <taxon>Spongiibacteraceae</taxon>
        <taxon>Zhongshania</taxon>
    </lineage>
</organism>
<evidence type="ECO:0000256" key="5">
    <source>
        <dbReference type="ARBA" id="ARBA00022679"/>
    </source>
</evidence>
<keyword evidence="12" id="KW-1185">Reference proteome</keyword>
<dbReference type="CDD" id="cd00075">
    <property type="entry name" value="HATPase"/>
    <property type="match status" value="1"/>
</dbReference>
<dbReference type="InterPro" id="IPR003594">
    <property type="entry name" value="HATPase_dom"/>
</dbReference>
<evidence type="ECO:0000256" key="8">
    <source>
        <dbReference type="SAM" id="Phobius"/>
    </source>
</evidence>
<keyword evidence="5" id="KW-0808">Transferase</keyword>
<comment type="subcellular location">
    <subcellularLocation>
        <location evidence="2">Membrane</location>
    </subcellularLocation>
</comment>
<reference evidence="11 12" key="1">
    <citation type="journal article" date="2011" name="Int. J. Syst. Evol. Microbiol.">
        <title>Zhongshania antarctica gen. nov., sp. nov. and Zhongshania guokunii sp. nov., gammaproteobacteria respectively isolated from coastal attached (fast) ice and surface seawater of the Antarctic.</title>
        <authorList>
            <person name="Li H.J."/>
            <person name="Zhang X.Y."/>
            <person name="Chen C.X."/>
            <person name="Zhang Y.J."/>
            <person name="Gao Z.M."/>
            <person name="Yu Y."/>
            <person name="Chen X.L."/>
            <person name="Chen B."/>
            <person name="Zhang Y.Z."/>
        </authorList>
    </citation>
    <scope>NUCLEOTIDE SEQUENCE [LARGE SCALE GENOMIC DNA]</scope>
    <source>
        <strain evidence="11 12">ZS6-22T</strain>
    </source>
</reference>
<dbReference type="SUPFAM" id="SSF55874">
    <property type="entry name" value="ATPase domain of HSP90 chaperone/DNA topoisomerase II/histidine kinase"/>
    <property type="match status" value="1"/>
</dbReference>
<dbReference type="SMART" id="SM00388">
    <property type="entry name" value="HisKA"/>
    <property type="match status" value="1"/>
</dbReference>
<dbReference type="PROSITE" id="PS50109">
    <property type="entry name" value="HIS_KIN"/>
    <property type="match status" value="1"/>
</dbReference>
<dbReference type="PRINTS" id="PR00344">
    <property type="entry name" value="BCTRLSENSOR"/>
</dbReference>
<evidence type="ECO:0000256" key="3">
    <source>
        <dbReference type="ARBA" id="ARBA00012438"/>
    </source>
</evidence>
<dbReference type="PANTHER" id="PTHR43711">
    <property type="entry name" value="TWO-COMPONENT HISTIDINE KINASE"/>
    <property type="match status" value="1"/>
</dbReference>
<proteinExistence type="predicted"/>
<keyword evidence="4" id="KW-0597">Phosphoprotein</keyword>
<dbReference type="CDD" id="cd00082">
    <property type="entry name" value="HisKA"/>
    <property type="match status" value="1"/>
</dbReference>
<dbReference type="SMART" id="SM00387">
    <property type="entry name" value="HATPase_c"/>
    <property type="match status" value="1"/>
</dbReference>
<dbReference type="Pfam" id="PF00512">
    <property type="entry name" value="HisKA"/>
    <property type="match status" value="1"/>
</dbReference>
<dbReference type="RefSeq" id="WP_368381528.1">
    <property type="nucleotide sequence ID" value="NZ_JBFRYA010000007.1"/>
</dbReference>
<feature type="domain" description="Histidine kinase" evidence="9">
    <location>
        <begin position="297"/>
        <end position="513"/>
    </location>
</feature>
<protein>
    <recommendedName>
        <fullName evidence="3">histidine kinase</fullName>
        <ecNumber evidence="3">2.7.13.3</ecNumber>
    </recommendedName>
</protein>
<feature type="transmembrane region" description="Helical" evidence="8">
    <location>
        <begin position="216"/>
        <end position="236"/>
    </location>
</feature>
<dbReference type="InterPro" id="IPR003661">
    <property type="entry name" value="HisK_dim/P_dom"/>
</dbReference>
<evidence type="ECO:0000256" key="6">
    <source>
        <dbReference type="ARBA" id="ARBA00022777"/>
    </source>
</evidence>
<evidence type="ECO:0000256" key="1">
    <source>
        <dbReference type="ARBA" id="ARBA00000085"/>
    </source>
</evidence>
<comment type="catalytic activity">
    <reaction evidence="1">
        <text>ATP + protein L-histidine = ADP + protein N-phospho-L-histidine.</text>
        <dbReference type="EC" id="2.7.13.3"/>
    </reaction>
</comment>
<gene>
    <name evidence="11" type="ORF">AB4876_10065</name>
</gene>
<dbReference type="SUPFAM" id="SSF47384">
    <property type="entry name" value="Homodimeric domain of signal transducing histidine kinase"/>
    <property type="match status" value="1"/>
</dbReference>
<keyword evidence="8" id="KW-1133">Transmembrane helix</keyword>
<dbReference type="PROSITE" id="PS50885">
    <property type="entry name" value="HAMP"/>
    <property type="match status" value="1"/>
</dbReference>
<dbReference type="EC" id="2.7.13.3" evidence="3"/>
<accession>A0ABV3U6R2</accession>
<dbReference type="Gene3D" id="3.30.565.10">
    <property type="entry name" value="Histidine kinase-like ATPase, C-terminal domain"/>
    <property type="match status" value="1"/>
</dbReference>
<feature type="domain" description="HAMP" evidence="10">
    <location>
        <begin position="239"/>
        <end position="289"/>
    </location>
</feature>
<dbReference type="Gene3D" id="6.10.340.10">
    <property type="match status" value="1"/>
</dbReference>
<sequence>MIIFFDHHAAQLPASQGDNVATPRDSHKHPWLTWRPTRRLSFYPKSLTQLMSAGLLVLVVLLVTALAIAGLYVEKATSKGQQAVIFSTEAVQHSLTLSELLKDMERSARIYQVLGNESLLANYAQLRQKLNDTATKLSTLEFDHKIKNTISLLLQKEKQVFTELATKGPGPEQAASTVEVYSELRDIAAALIAHNSLAIETRVKEMNDTAAKTRQALFWEAGVALALAIATALWIIPPLSRYVHDLDQSIVQIGNGNLDKKIALKGPNDIRELGARLEWLRQQLQLLESRKQHFLQHFSHELKTPLSSLREGTSLLADGVMGKLNDEQQEIAVILQRNCVNLQQQIDGLLNYSVSMQPFQSFDYQNLQLDEQILGVTREQQLQIRAKDLSVITALDKVSIFADTAQITTVLDNLISNAVKFSPCGGCINITLHTDGQWAVIDVADEGPGISDSEHDRIFEAFFKSPSTMNENAEGSGLGLSIAKQYSNAHGGNIEVINSNKGATLRLILPLQPGLA</sequence>
<dbReference type="Pfam" id="PF02518">
    <property type="entry name" value="HATPase_c"/>
    <property type="match status" value="1"/>
</dbReference>
<evidence type="ECO:0000259" key="10">
    <source>
        <dbReference type="PROSITE" id="PS50885"/>
    </source>
</evidence>
<dbReference type="EMBL" id="JBFRYA010000007">
    <property type="protein sequence ID" value="MEX1669257.1"/>
    <property type="molecule type" value="Genomic_DNA"/>
</dbReference>
<comment type="caution">
    <text evidence="11">The sequence shown here is derived from an EMBL/GenBank/DDBJ whole genome shotgun (WGS) entry which is preliminary data.</text>
</comment>
<dbReference type="InterPro" id="IPR003660">
    <property type="entry name" value="HAMP_dom"/>
</dbReference>
<dbReference type="InterPro" id="IPR005467">
    <property type="entry name" value="His_kinase_dom"/>
</dbReference>
<feature type="transmembrane region" description="Helical" evidence="8">
    <location>
        <begin position="50"/>
        <end position="73"/>
    </location>
</feature>
<dbReference type="Proteomes" id="UP001557485">
    <property type="component" value="Unassembled WGS sequence"/>
</dbReference>
<dbReference type="GO" id="GO:0016301">
    <property type="term" value="F:kinase activity"/>
    <property type="evidence" value="ECO:0007669"/>
    <property type="project" value="UniProtKB-KW"/>
</dbReference>
<dbReference type="InterPro" id="IPR050736">
    <property type="entry name" value="Sensor_HK_Regulatory"/>
</dbReference>
<evidence type="ECO:0000313" key="12">
    <source>
        <dbReference type="Proteomes" id="UP001557485"/>
    </source>
</evidence>
<evidence type="ECO:0000313" key="11">
    <source>
        <dbReference type="EMBL" id="MEX1669257.1"/>
    </source>
</evidence>
<keyword evidence="8" id="KW-0812">Transmembrane</keyword>
<evidence type="ECO:0000256" key="4">
    <source>
        <dbReference type="ARBA" id="ARBA00022553"/>
    </source>
</evidence>
<evidence type="ECO:0000256" key="2">
    <source>
        <dbReference type="ARBA" id="ARBA00004370"/>
    </source>
</evidence>
<keyword evidence="6 11" id="KW-0418">Kinase</keyword>
<dbReference type="InterPro" id="IPR036097">
    <property type="entry name" value="HisK_dim/P_sf"/>
</dbReference>
<dbReference type="InterPro" id="IPR036890">
    <property type="entry name" value="HATPase_C_sf"/>
</dbReference>
<keyword evidence="8" id="KW-0472">Membrane</keyword>
<dbReference type="Gene3D" id="1.10.287.130">
    <property type="match status" value="1"/>
</dbReference>